<evidence type="ECO:0000313" key="2">
    <source>
        <dbReference type="EMBL" id="MPD06788.1"/>
    </source>
</evidence>
<feature type="region of interest" description="Disordered" evidence="1">
    <location>
        <begin position="31"/>
        <end position="77"/>
    </location>
</feature>
<name>A0A5B7KN05_PORTR</name>
<proteinExistence type="predicted"/>
<evidence type="ECO:0000313" key="3">
    <source>
        <dbReference type="Proteomes" id="UP000324222"/>
    </source>
</evidence>
<protein>
    <submittedName>
        <fullName evidence="2">Uncharacterized protein</fullName>
    </submittedName>
</protein>
<accession>A0A5B7KN05</accession>
<evidence type="ECO:0000256" key="1">
    <source>
        <dbReference type="SAM" id="MobiDB-lite"/>
    </source>
</evidence>
<gene>
    <name evidence="2" type="ORF">E2C01_102616</name>
</gene>
<dbReference type="EMBL" id="VSRR010153015">
    <property type="protein sequence ID" value="MPD06788.1"/>
    <property type="molecule type" value="Genomic_DNA"/>
</dbReference>
<feature type="compositionally biased region" description="Basic and acidic residues" evidence="1">
    <location>
        <begin position="31"/>
        <end position="62"/>
    </location>
</feature>
<organism evidence="2 3">
    <name type="scientific">Portunus trituberculatus</name>
    <name type="common">Swimming crab</name>
    <name type="synonym">Neptunus trituberculatus</name>
    <dbReference type="NCBI Taxonomy" id="210409"/>
    <lineage>
        <taxon>Eukaryota</taxon>
        <taxon>Metazoa</taxon>
        <taxon>Ecdysozoa</taxon>
        <taxon>Arthropoda</taxon>
        <taxon>Crustacea</taxon>
        <taxon>Multicrustacea</taxon>
        <taxon>Malacostraca</taxon>
        <taxon>Eumalacostraca</taxon>
        <taxon>Eucarida</taxon>
        <taxon>Decapoda</taxon>
        <taxon>Pleocyemata</taxon>
        <taxon>Brachyura</taxon>
        <taxon>Eubrachyura</taxon>
        <taxon>Portunoidea</taxon>
        <taxon>Portunidae</taxon>
        <taxon>Portuninae</taxon>
        <taxon>Portunus</taxon>
    </lineage>
</organism>
<reference evidence="2 3" key="1">
    <citation type="submission" date="2019-05" db="EMBL/GenBank/DDBJ databases">
        <title>Another draft genome of Portunus trituberculatus and its Hox gene families provides insights of decapod evolution.</title>
        <authorList>
            <person name="Jeong J.-H."/>
            <person name="Song I."/>
            <person name="Kim S."/>
            <person name="Choi T."/>
            <person name="Kim D."/>
            <person name="Ryu S."/>
            <person name="Kim W."/>
        </authorList>
    </citation>
    <scope>NUCLEOTIDE SEQUENCE [LARGE SCALE GENOMIC DNA]</scope>
    <source>
        <tissue evidence="2">Muscle</tissue>
    </source>
</reference>
<dbReference type="Proteomes" id="UP000324222">
    <property type="component" value="Unassembled WGS sequence"/>
</dbReference>
<feature type="compositionally biased region" description="Acidic residues" evidence="1">
    <location>
        <begin position="63"/>
        <end position="77"/>
    </location>
</feature>
<comment type="caution">
    <text evidence="2">The sequence shown here is derived from an EMBL/GenBank/DDBJ whole genome shotgun (WGS) entry which is preliminary data.</text>
</comment>
<sequence length="77" mass="8630">MIQVGSLRYCALSNITVCLEVSSGAGYNEMMRGEEVSDKSAREKEVERVRRERGKGEHQPARDEEEDVGEVLASEEL</sequence>
<keyword evidence="3" id="KW-1185">Reference proteome</keyword>
<dbReference type="AlphaFoldDB" id="A0A5B7KN05"/>